<evidence type="ECO:0000313" key="1">
    <source>
        <dbReference type="EMBL" id="CAB36817.1"/>
    </source>
</evidence>
<dbReference type="EMBL" id="AL161555">
    <property type="protein sequence ID" value="CAB81280.1"/>
    <property type="molecule type" value="Genomic_DNA"/>
</dbReference>
<dbReference type="AlphaFoldDB" id="Q9SVS4"/>
<reference evidence="1" key="2">
    <citation type="submission" date="1999-02" db="EMBL/GenBank/DDBJ databases">
        <authorList>
            <person name="EU Arabidopsis sequencing project"/>
        </authorList>
    </citation>
    <scope>NUCLEOTIDE SEQUENCE</scope>
</reference>
<reference evidence="1" key="3">
    <citation type="submission" date="1999-02" db="EMBL/GenBank/DDBJ databases">
        <authorList>
            <person name="Bevan M."/>
            <person name="Van Der Schueren J."/>
            <person name="Chuang Y-J."/>
            <person name="Voet M."/>
            <person name="Robben J."/>
            <person name="Volckaert G."/>
            <person name="Bancroft I."/>
            <person name="Mewes H.W."/>
            <person name="Mayer K.F.X."/>
            <person name="Schueller C."/>
        </authorList>
    </citation>
    <scope>NUCLEOTIDE SEQUENCE</scope>
</reference>
<organism evidence="1">
    <name type="scientific">Arabidopsis thaliana</name>
    <name type="common">Mouse-ear cress</name>
    <dbReference type="NCBI Taxonomy" id="3702"/>
    <lineage>
        <taxon>Eukaryota</taxon>
        <taxon>Viridiplantae</taxon>
        <taxon>Streptophyta</taxon>
        <taxon>Embryophyta</taxon>
        <taxon>Tracheophyta</taxon>
        <taxon>Spermatophyta</taxon>
        <taxon>Magnoliopsida</taxon>
        <taxon>eudicotyledons</taxon>
        <taxon>Gunneridae</taxon>
        <taxon>Pentapetalae</taxon>
        <taxon>rosids</taxon>
        <taxon>malvids</taxon>
        <taxon>Brassicales</taxon>
        <taxon>Brassicaceae</taxon>
        <taxon>Camelineae</taxon>
        <taxon>Arabidopsis</taxon>
    </lineage>
</organism>
<sequence>MADSSYSFVMKMTVKTTPASDLALTNLAYCSPFDLHRFAVPETADLFLANVGEIPIKQLYLLMEMAAQRDGRSEEPVYIRKEKLDITHFMDCLQEFTQEI</sequence>
<protein>
    <submittedName>
        <fullName evidence="2">Uncharacterized protein AT4g21730</fullName>
    </submittedName>
    <submittedName>
        <fullName evidence="1">Uncharacterized protein F17L22.190</fullName>
    </submittedName>
</protein>
<proteinExistence type="predicted"/>
<dbReference type="EMBL" id="AL035527">
    <property type="protein sequence ID" value="CAB36817.1"/>
    <property type="molecule type" value="Genomic_DNA"/>
</dbReference>
<reference key="1">
    <citation type="journal article" date="1999" name="Nature">
        <title>Sequence and analysis of chromosome 4 of the plant Arabidopsis thaliana.</title>
        <authorList>
            <consortium name="EU"/>
            <consortium name="CSHL and WU Arabidopsis Sequencing Project"/>
            <person name="Mayer K."/>
            <person name="Schuller C."/>
            <person name="Wambutt R."/>
            <person name="Murphy G."/>
            <person name="Volckaert G."/>
            <person name="Pohl T."/>
            <person name="Dusterhoft A."/>
            <person name="Stiekema W."/>
            <person name="Entian K.D."/>
            <person name="Terryn N."/>
            <person name="Harris B."/>
            <person name="Ansorge W."/>
            <person name="Brandt P."/>
            <person name="Grivell L."/>
            <person name="Rieger M."/>
            <person name="Weichselgartner M."/>
            <person name="de Simone V."/>
            <person name="Obermaier B."/>
            <person name="Mache R."/>
            <person name="Muller M."/>
            <person name="Kreis M."/>
            <person name="Delseny M."/>
            <person name="Puigdomenech P."/>
            <person name="Watson M."/>
            <person name="Schmidtheini T."/>
            <person name="Reichert B."/>
            <person name="Portatelle D."/>
            <person name="Perez-Alonso M."/>
            <person name="Boutry M."/>
            <person name="Bancroft I."/>
            <person name="Vos P."/>
            <person name="Hoheisel J."/>
            <person name="Zimmermann W."/>
            <person name="Wedler H."/>
            <person name="Ridley P."/>
            <person name="Langham S.A."/>
            <person name="McCullagh B."/>
            <person name="Bilham L."/>
            <person name="Robben J."/>
            <person name="Van der Schueren J."/>
            <person name="Grymonprez B."/>
            <person name="Chuang Y.J."/>
            <person name="Vandenbussche F."/>
            <person name="Braeken M."/>
            <person name="Weltjens I."/>
            <person name="Voet M."/>
            <person name="Bastiaens I."/>
            <person name="Aert R."/>
            <person name="Defoor E."/>
            <person name="Weitzenegger T."/>
            <person name="Bothe G."/>
            <person name="Ramsperger U."/>
            <person name="Hilbert H."/>
            <person name="Braun M."/>
            <person name="Holzer E."/>
            <person name="Brandt A."/>
            <person name="Peters S."/>
            <person name="van Staveren M."/>
            <person name="Dirske W."/>
            <person name="Mooijman P."/>
            <person name="Klein Lankhorst R."/>
            <person name="Rose M."/>
            <person name="Hauf J."/>
            <person name="Kotter P."/>
            <person name="Berneiser S."/>
            <person name="Hempel S."/>
            <person name="Feldpausch M."/>
            <person name="Lamberth S."/>
            <person name="Van den Daele H."/>
            <person name="De Keyser A."/>
            <person name="Buysshaert C."/>
            <person name="Gielen J."/>
            <person name="Villarroel R."/>
            <person name="De Clercq R."/>
            <person name="Van Montagu M."/>
            <person name="Rogers J."/>
            <person name="Cronin A."/>
            <person name="Quail M."/>
            <person name="Bray-Allen S."/>
            <person name="Clark L."/>
            <person name="Doggett J."/>
            <person name="Hall S."/>
            <person name="Kay M."/>
            <person name="Lennard N."/>
            <person name="McLay K."/>
            <person name="Mayes R."/>
            <person name="Pettett A."/>
            <person name="Rajandream M.A."/>
            <person name="Lyne M."/>
            <person name="Benes V."/>
            <person name="Rechmann S."/>
            <person name="Borkova D."/>
            <person name="Blocker H."/>
            <person name="Scharfe M."/>
            <person name="Grimm M."/>
            <person name="Lohnert T.H."/>
            <person name="Dose S."/>
            <person name="de Haan M."/>
            <person name="Maarse A."/>
            <person name="Schafer M."/>
            <person name="Muller-Auer S."/>
            <person name="Gabel C."/>
            <person name="Fuchs M."/>
            <person name="Fartmann B."/>
            <person name="Granderath K."/>
            <person name="Dauner D."/>
            <person name="Herzl A."/>
            <person name="Neumann S."/>
            <person name="Argiriou A."/>
            <person name="Vitale D."/>
            <person name="Liguori R."/>
            <person name="Piravandi E."/>
            <person name="Massenet O."/>
            <person name="Quigley F."/>
            <person name="Clabauld G."/>
            <person name="Mundlein A."/>
            <person name="Felber R."/>
            <person name="Schnabl S."/>
            <person name="Hiller R."/>
            <person name="Schmidt W."/>
            <person name="Lecharny A."/>
            <person name="Aubourg S."/>
            <person name="Chefdor F."/>
            <person name="Cooke R."/>
            <person name="Berger C."/>
            <person name="Montfort A."/>
            <person name="Casacuberta E."/>
            <person name="Gibbons T."/>
            <person name="Weber N."/>
            <person name="Vandenbol M."/>
            <person name="Bargues M."/>
            <person name="Terol J."/>
            <person name="Torres A."/>
            <person name="Perez-Perez A."/>
            <person name="Purnelle B."/>
            <person name="Bent E."/>
            <person name="Johnson S."/>
            <person name="Tacon D."/>
            <person name="Jesse T."/>
            <person name="Heijnen L."/>
            <person name="Schwarz S."/>
            <person name="Scholler P."/>
            <person name="Heber S."/>
            <person name="Francs P."/>
            <person name="Bielke C."/>
            <person name="Frishman D."/>
            <person name="Haase D."/>
            <person name="Lemcke K."/>
            <person name="Mewes H.W."/>
            <person name="Stocker S."/>
            <person name="Zaccaria P."/>
            <person name="Bevan M."/>
            <person name="Wilson R.K."/>
            <person name="de la Bastide M."/>
            <person name="Habermann K."/>
            <person name="Parnell L."/>
            <person name="Dedhia N."/>
            <person name="Gnoj L."/>
            <person name="Schutz K."/>
            <person name="Huang E."/>
            <person name="Spiegel L."/>
            <person name="Sehkon M."/>
            <person name="Murray J."/>
            <person name="Sheet P."/>
            <person name="Cordes M."/>
            <person name="Abu-Threideh J."/>
            <person name="Stoneking T."/>
            <person name="Kalicki J."/>
            <person name="Graves T."/>
            <person name="Harmon G."/>
            <person name="Edwards J."/>
            <person name="Latreille P."/>
            <person name="Courtney L."/>
            <person name="Cloud J."/>
            <person name="Abbott A."/>
            <person name="Scott K."/>
            <person name="Johnson D."/>
            <person name="Minx P."/>
            <person name="Bentley D."/>
            <person name="Fulton B."/>
            <person name="Miller N."/>
            <person name="Greco T."/>
            <person name="Kemp K."/>
            <person name="Kramer J."/>
            <person name="Fulton L."/>
            <person name="Mardis E."/>
            <person name="Dante M."/>
            <person name="Pepin K."/>
            <person name="Hillier L."/>
            <person name="Nelson J."/>
            <person name="Spieth J."/>
            <person name="Ryan E."/>
            <person name="Andrews S."/>
            <person name="Geisel C."/>
            <person name="Layman D."/>
            <person name="Du H."/>
            <person name="Ali J."/>
            <person name="Berghoff A."/>
            <person name="Jones K."/>
            <person name="Drone K."/>
            <person name="Cotton M."/>
            <person name="Joshu C."/>
            <person name="Antonoiu B."/>
            <person name="Zidanic M."/>
            <person name="Strong C."/>
            <person name="Sun H."/>
            <person name="Lamar B."/>
            <person name="Yordan C."/>
            <person name="Ma P."/>
            <person name="Zhong J."/>
            <person name="Preston R."/>
            <person name="Vil D."/>
            <person name="Shekher M."/>
            <person name="Matero A."/>
            <person name="Shah R."/>
            <person name="Swaby I.K."/>
            <person name="O'Shaughnessy A."/>
            <person name="Rodriguez M."/>
            <person name="Hoffmann J."/>
            <person name="Till S."/>
            <person name="Granat S."/>
            <person name="Shohdy N."/>
            <person name="Hasegawa A."/>
            <person name="Hameed A."/>
            <person name="Lodhi M."/>
            <person name="Johnson A."/>
            <person name="Chen E."/>
            <person name="Marra M."/>
            <person name="Martienssen R."/>
            <person name="McCombie W.R."/>
        </authorList>
    </citation>
    <scope>NUCLEOTIDE SEQUENCE [LARGE SCALE GENOMIC DNA]</scope>
    <source>
        <strain>cv. Columbia</strain>
    </source>
</reference>
<dbReference type="PIR" id="T05848">
    <property type="entry name" value="T05848"/>
</dbReference>
<accession>Q9SVS4</accession>
<name>Q9SVS4_ARATH</name>
<evidence type="ECO:0000313" key="2">
    <source>
        <dbReference type="EMBL" id="CAB81280.1"/>
    </source>
</evidence>
<reference evidence="2" key="4">
    <citation type="submission" date="2000-03" db="EMBL/GenBank/DDBJ databases">
        <authorList>
            <person name="Van Der Schueren J."/>
            <person name="Vandenbussche F."/>
            <person name="Chuang Y.J."/>
            <person name="Braeken M."/>
            <person name="Robben J."/>
            <person name="Volckaert G."/>
            <person name="Mewes H.W."/>
            <person name="Lemcke K."/>
            <person name="Mayer K.F.X."/>
        </authorList>
    </citation>
    <scope>NUCLEOTIDE SEQUENCE</scope>
</reference>
<gene>
    <name evidence="1" type="primary">F17L22.190</name>
    <name evidence="2" type="ordered locus">At4g21730</name>
</gene>